<comment type="catalytic activity">
    <reaction evidence="14">
        <text>icosanoyl-[(phenol)carboxyphthiodiolenone synthase] + 2 (S)-methylmalonyl-CoA + 3 malonyl-CoA + 5 NADPH + 10 H(+) = C32-carboxyphthiodiolenone-[(phenol)carboxyphthiodiolenone synthase] + 5 CO2 + 5 NADP(+) + 5 CoA + 2 H2O</text>
        <dbReference type="Rhea" id="RHEA:57748"/>
        <dbReference type="Rhea" id="RHEA-COMP:14985"/>
        <dbReference type="Rhea" id="RHEA-COMP:14986"/>
        <dbReference type="ChEBI" id="CHEBI:15377"/>
        <dbReference type="ChEBI" id="CHEBI:15378"/>
        <dbReference type="ChEBI" id="CHEBI:16526"/>
        <dbReference type="ChEBI" id="CHEBI:57287"/>
        <dbReference type="ChEBI" id="CHEBI:57327"/>
        <dbReference type="ChEBI" id="CHEBI:57384"/>
        <dbReference type="ChEBI" id="CHEBI:57783"/>
        <dbReference type="ChEBI" id="CHEBI:58349"/>
        <dbReference type="ChEBI" id="CHEBI:87848"/>
        <dbReference type="ChEBI" id="CHEBI:142236"/>
        <dbReference type="EC" id="2.3.1.292"/>
    </reaction>
</comment>
<dbReference type="InterPro" id="IPR016035">
    <property type="entry name" value="Acyl_Trfase/lysoPLipase"/>
</dbReference>
<dbReference type="Pfam" id="PF00109">
    <property type="entry name" value="ketoacyl-synt"/>
    <property type="match status" value="1"/>
</dbReference>
<dbReference type="SMART" id="SM00823">
    <property type="entry name" value="PKS_PP"/>
    <property type="match status" value="1"/>
</dbReference>
<dbReference type="Proteomes" id="UP000268313">
    <property type="component" value="Unassembled WGS sequence"/>
</dbReference>
<comment type="cofactor">
    <cofactor evidence="2">
        <name>pantetheine 4'-phosphate</name>
        <dbReference type="ChEBI" id="CHEBI:47942"/>
    </cofactor>
</comment>
<dbReference type="PANTHER" id="PTHR43775">
    <property type="entry name" value="FATTY ACID SYNTHASE"/>
    <property type="match status" value="1"/>
</dbReference>
<dbReference type="InterPro" id="IPR029058">
    <property type="entry name" value="AB_hydrolase_fold"/>
</dbReference>
<comment type="function">
    <text evidence="15">Part of the PpsABCDE complex involved in the biosynthesis of the lipid core common to phthiocerols and phenolphthiocerols by successive additions of malonyl-CoA or methylmalonyl-CoA extender units. PpsA can accept as substrate the activated forms of either icosanoyl (C20), docosanoyl (C22) or lignoceroyl (C24) groups from FadD26, or a (4-hydroxyphenyl)-C17 or (4-hydroxyphenyl)-C19 fatty acyl from FadD29. PpsA initiates the biosynthesis and extends its substrate using a malonyl-CoA extender unit. The PpsB and PpsC proteins add the second and third malonyl-CoA extender units. PpsD adds an (R)-methylmalonyl unit and PpsE adds a second (R)-methylmalonyl unit. The incorporation of the methylmalonyl units results in formation of two branched methyl groups in the elongated product.</text>
</comment>
<organism evidence="23 24">
    <name type="scientific">Corallococcus carmarthensis</name>
    <dbReference type="NCBI Taxonomy" id="2316728"/>
    <lineage>
        <taxon>Bacteria</taxon>
        <taxon>Pseudomonadati</taxon>
        <taxon>Myxococcota</taxon>
        <taxon>Myxococcia</taxon>
        <taxon>Myxococcales</taxon>
        <taxon>Cystobacterineae</taxon>
        <taxon>Myxococcaceae</taxon>
        <taxon>Corallococcus</taxon>
    </lineage>
</organism>
<dbReference type="InterPro" id="IPR009081">
    <property type="entry name" value="PP-bd_ACP"/>
</dbReference>
<comment type="cofactor">
    <cofactor evidence="1">
        <name>NADP(+)</name>
        <dbReference type="ChEBI" id="CHEBI:58349"/>
    </cofactor>
</comment>
<dbReference type="InterPro" id="IPR014043">
    <property type="entry name" value="Acyl_transferase_dom"/>
</dbReference>
<keyword evidence="9" id="KW-0443">Lipid metabolism</keyword>
<keyword evidence="5" id="KW-0808">Transferase</keyword>
<evidence type="ECO:0000313" key="23">
    <source>
        <dbReference type="EMBL" id="RKG94458.1"/>
    </source>
</evidence>
<evidence type="ECO:0000256" key="17">
    <source>
        <dbReference type="ARBA" id="ARBA00073623"/>
    </source>
</evidence>
<dbReference type="PROSITE" id="PS50075">
    <property type="entry name" value="CARRIER"/>
    <property type="match status" value="1"/>
</dbReference>
<evidence type="ECO:0000256" key="19">
    <source>
        <dbReference type="ARBA" id="ARBA00078169"/>
    </source>
</evidence>
<dbReference type="InterPro" id="IPR018201">
    <property type="entry name" value="Ketoacyl_synth_AS"/>
</dbReference>
<dbReference type="GO" id="GO:0006633">
    <property type="term" value="P:fatty acid biosynthetic process"/>
    <property type="evidence" value="ECO:0007669"/>
    <property type="project" value="InterPro"/>
</dbReference>
<evidence type="ECO:0000256" key="12">
    <source>
        <dbReference type="ARBA" id="ARBA00051971"/>
    </source>
</evidence>
<evidence type="ECO:0000256" key="8">
    <source>
        <dbReference type="ARBA" id="ARBA00023002"/>
    </source>
</evidence>
<evidence type="ECO:0000256" key="20">
    <source>
        <dbReference type="ARBA" id="ARBA00084020"/>
    </source>
</evidence>
<dbReference type="SMART" id="SM00822">
    <property type="entry name" value="PKS_KR"/>
    <property type="match status" value="1"/>
</dbReference>
<reference evidence="24" key="1">
    <citation type="submission" date="2018-09" db="EMBL/GenBank/DDBJ databases">
        <authorList>
            <person name="Livingstone P.G."/>
            <person name="Whitworth D.E."/>
        </authorList>
    </citation>
    <scope>NUCLEOTIDE SEQUENCE [LARGE SCALE GENOMIC DNA]</scope>
    <source>
        <strain evidence="24">CA043D</strain>
    </source>
</reference>
<keyword evidence="8" id="KW-0560">Oxidoreductase</keyword>
<dbReference type="InterPro" id="IPR016039">
    <property type="entry name" value="Thiolase-like"/>
</dbReference>
<keyword evidence="4" id="KW-0597">Phosphoprotein</keyword>
<evidence type="ECO:0000256" key="14">
    <source>
        <dbReference type="ARBA" id="ARBA00052745"/>
    </source>
</evidence>
<dbReference type="FunFam" id="3.40.47.10:FF:000042">
    <property type="entry name" value="Polyketide synthase Pks13"/>
    <property type="match status" value="1"/>
</dbReference>
<dbReference type="EMBL" id="RAWE01000331">
    <property type="protein sequence ID" value="RKG94458.1"/>
    <property type="molecule type" value="Genomic_DNA"/>
</dbReference>
<dbReference type="GO" id="GO:0034081">
    <property type="term" value="C:polyketide synthase complex"/>
    <property type="evidence" value="ECO:0007669"/>
    <property type="project" value="UniProtKB-ARBA"/>
</dbReference>
<keyword evidence="10" id="KW-0511">Multifunctional enzyme</keyword>
<evidence type="ECO:0000256" key="5">
    <source>
        <dbReference type="ARBA" id="ARBA00022679"/>
    </source>
</evidence>
<evidence type="ECO:0000256" key="6">
    <source>
        <dbReference type="ARBA" id="ARBA00022832"/>
    </source>
</evidence>
<comment type="catalytic activity">
    <reaction evidence="13">
        <text>docosanoyl-[(phenol)carboxyphthiodiolenone synthase] + 2 (S)-methylmalonyl-CoA + 3 malonyl-CoA + 5 NADPH + 10 H(+) = C34-carboxyphthiodiolenone-[(phenol)carboxyphthiodiolenone synthase] + 5 CO2 + 5 NADP(+) + 5 CoA + 2 H2O</text>
        <dbReference type="Rhea" id="RHEA:57752"/>
        <dbReference type="Rhea" id="RHEA-COMP:14987"/>
        <dbReference type="Rhea" id="RHEA-COMP:14988"/>
        <dbReference type="ChEBI" id="CHEBI:15377"/>
        <dbReference type="ChEBI" id="CHEBI:15378"/>
        <dbReference type="ChEBI" id="CHEBI:16526"/>
        <dbReference type="ChEBI" id="CHEBI:57287"/>
        <dbReference type="ChEBI" id="CHEBI:57327"/>
        <dbReference type="ChEBI" id="CHEBI:57384"/>
        <dbReference type="ChEBI" id="CHEBI:57783"/>
        <dbReference type="ChEBI" id="CHEBI:58349"/>
        <dbReference type="ChEBI" id="CHEBI:142237"/>
        <dbReference type="ChEBI" id="CHEBI:142238"/>
        <dbReference type="EC" id="2.3.1.292"/>
    </reaction>
</comment>
<comment type="catalytic activity">
    <reaction evidence="11">
        <text>17-(4-hydroxyphenyl)heptadecanoyl-[(phenol)carboxyphthiodiolenone synthase] + 2 (S)-methylmalonyl-CoA + 3 malonyl-CoA + 5 NADPH + 10 H(+) = C35-(phenol)carboxyphthiodiolenone-[(phenol)carboxyphthiodiolenone synthase] + 5 CO2 + 5 NADP(+) + 5 CoA + 2 H2O</text>
        <dbReference type="Rhea" id="RHEA:57756"/>
        <dbReference type="Rhea" id="RHEA-COMP:14272"/>
        <dbReference type="Rhea" id="RHEA-COMP:14989"/>
        <dbReference type="ChEBI" id="CHEBI:15377"/>
        <dbReference type="ChEBI" id="CHEBI:15378"/>
        <dbReference type="ChEBI" id="CHEBI:16526"/>
        <dbReference type="ChEBI" id="CHEBI:57287"/>
        <dbReference type="ChEBI" id="CHEBI:57327"/>
        <dbReference type="ChEBI" id="CHEBI:57384"/>
        <dbReference type="ChEBI" id="CHEBI:57783"/>
        <dbReference type="ChEBI" id="CHEBI:58349"/>
        <dbReference type="ChEBI" id="CHEBI:133300"/>
        <dbReference type="ChEBI" id="CHEBI:142259"/>
        <dbReference type="EC" id="2.3.1.292"/>
    </reaction>
</comment>
<protein>
    <recommendedName>
        <fullName evidence="17">Phenolphthiocerol/phthiocerol polyketide synthase subunit E</fullName>
        <ecNumber evidence="16">2.3.1.292</ecNumber>
    </recommendedName>
    <alternativeName>
        <fullName evidence="19">(Phenol)carboxyphthiodiolenone synthase subunit E</fullName>
    </alternativeName>
    <alternativeName>
        <fullName evidence="20">Beta-ketoacyl-acyl-carrier-protein synthase I</fullName>
    </alternativeName>
    <alternativeName>
        <fullName evidence="18">Phthiocerol synthesis polyketide synthase type I PpsE</fullName>
    </alternativeName>
</protein>
<dbReference type="PROSITE" id="PS52004">
    <property type="entry name" value="KS3_2"/>
    <property type="match status" value="1"/>
</dbReference>
<dbReference type="SUPFAM" id="SSF47336">
    <property type="entry name" value="ACP-like"/>
    <property type="match status" value="1"/>
</dbReference>
<gene>
    <name evidence="23" type="ORF">D7X32_42055</name>
</gene>
<dbReference type="InterPro" id="IPR020806">
    <property type="entry name" value="PKS_PP-bd"/>
</dbReference>
<evidence type="ECO:0000256" key="3">
    <source>
        <dbReference type="ARBA" id="ARBA00022450"/>
    </source>
</evidence>
<evidence type="ECO:0000256" key="15">
    <source>
        <dbReference type="ARBA" id="ARBA00058455"/>
    </source>
</evidence>
<dbReference type="SUPFAM" id="SSF51735">
    <property type="entry name" value="NAD(P)-binding Rossmann-fold domains"/>
    <property type="match status" value="2"/>
</dbReference>
<evidence type="ECO:0000256" key="10">
    <source>
        <dbReference type="ARBA" id="ARBA00023268"/>
    </source>
</evidence>
<dbReference type="Gene3D" id="3.30.70.250">
    <property type="entry name" value="Malonyl-CoA ACP transacylase, ACP-binding"/>
    <property type="match status" value="1"/>
</dbReference>
<dbReference type="InterPro" id="IPR050091">
    <property type="entry name" value="PKS_NRPS_Biosynth_Enz"/>
</dbReference>
<feature type="domain" description="Ketosynthase family 3 (KS3)" evidence="22">
    <location>
        <begin position="11"/>
        <end position="438"/>
    </location>
</feature>
<dbReference type="PANTHER" id="PTHR43775:SF51">
    <property type="entry name" value="INACTIVE PHENOLPHTHIOCEROL SYNTHESIS POLYKETIDE SYNTHASE TYPE I PKS1-RELATED"/>
    <property type="match status" value="1"/>
</dbReference>
<keyword evidence="3" id="KW-0596">Phosphopantetheine</keyword>
<dbReference type="GO" id="GO:0016491">
    <property type="term" value="F:oxidoreductase activity"/>
    <property type="evidence" value="ECO:0007669"/>
    <property type="project" value="UniProtKB-KW"/>
</dbReference>
<dbReference type="InterPro" id="IPR016036">
    <property type="entry name" value="Malonyl_transacylase_ACP-bd"/>
</dbReference>
<dbReference type="Gene3D" id="3.30.70.3290">
    <property type="match status" value="1"/>
</dbReference>
<dbReference type="SMART" id="SM00827">
    <property type="entry name" value="PKS_AT"/>
    <property type="match status" value="1"/>
</dbReference>
<dbReference type="SUPFAM" id="SSF55048">
    <property type="entry name" value="Probable ACP-binding domain of malonyl-CoA ACP transacylase"/>
    <property type="match status" value="1"/>
</dbReference>
<feature type="domain" description="Carrier" evidence="21">
    <location>
        <begin position="1425"/>
        <end position="1500"/>
    </location>
</feature>
<dbReference type="GO" id="GO:0031177">
    <property type="term" value="F:phosphopantetheine binding"/>
    <property type="evidence" value="ECO:0007669"/>
    <property type="project" value="InterPro"/>
</dbReference>
<dbReference type="InterPro" id="IPR036291">
    <property type="entry name" value="NAD(P)-bd_dom_sf"/>
</dbReference>
<keyword evidence="6" id="KW-0276">Fatty acid metabolism</keyword>
<dbReference type="PROSITE" id="PS00606">
    <property type="entry name" value="KS3_1"/>
    <property type="match status" value="1"/>
</dbReference>
<evidence type="ECO:0000256" key="4">
    <source>
        <dbReference type="ARBA" id="ARBA00022553"/>
    </source>
</evidence>
<evidence type="ECO:0000256" key="18">
    <source>
        <dbReference type="ARBA" id="ARBA00075053"/>
    </source>
</evidence>
<evidence type="ECO:0000256" key="1">
    <source>
        <dbReference type="ARBA" id="ARBA00001937"/>
    </source>
</evidence>
<evidence type="ECO:0000256" key="11">
    <source>
        <dbReference type="ARBA" id="ARBA00050973"/>
    </source>
</evidence>
<comment type="caution">
    <text evidence="23">The sequence shown here is derived from an EMBL/GenBank/DDBJ whole genome shotgun (WGS) entry which is preliminary data.</text>
</comment>
<dbReference type="FunFam" id="1.10.1200.10:FF:000005">
    <property type="entry name" value="Nonribosomal peptide synthetase 1"/>
    <property type="match status" value="1"/>
</dbReference>
<dbReference type="SMART" id="SM00825">
    <property type="entry name" value="PKS_KS"/>
    <property type="match status" value="1"/>
</dbReference>
<evidence type="ECO:0000256" key="13">
    <source>
        <dbReference type="ARBA" id="ARBA00052119"/>
    </source>
</evidence>
<keyword evidence="7" id="KW-0521">NADP</keyword>
<dbReference type="CDD" id="cd00833">
    <property type="entry name" value="PKS"/>
    <property type="match status" value="1"/>
</dbReference>
<proteinExistence type="predicted"/>
<dbReference type="Pfam" id="PF00698">
    <property type="entry name" value="Acyl_transf_1"/>
    <property type="match status" value="1"/>
</dbReference>
<evidence type="ECO:0000259" key="22">
    <source>
        <dbReference type="PROSITE" id="PS52004"/>
    </source>
</evidence>
<evidence type="ECO:0000313" key="24">
    <source>
        <dbReference type="Proteomes" id="UP000268313"/>
    </source>
</evidence>
<dbReference type="Pfam" id="PF00550">
    <property type="entry name" value="PP-binding"/>
    <property type="match status" value="1"/>
</dbReference>
<dbReference type="PROSITE" id="PS00012">
    <property type="entry name" value="PHOSPHOPANTETHEINE"/>
    <property type="match status" value="1"/>
</dbReference>
<dbReference type="InterPro" id="IPR057326">
    <property type="entry name" value="KR_dom"/>
</dbReference>
<dbReference type="EC" id="2.3.1.292" evidence="16"/>
<evidence type="ECO:0000256" key="16">
    <source>
        <dbReference type="ARBA" id="ARBA00066974"/>
    </source>
</evidence>
<dbReference type="Gene3D" id="3.40.50.720">
    <property type="entry name" value="NAD(P)-binding Rossmann-like Domain"/>
    <property type="match status" value="1"/>
</dbReference>
<evidence type="ECO:0000256" key="7">
    <source>
        <dbReference type="ARBA" id="ARBA00022857"/>
    </source>
</evidence>
<dbReference type="GO" id="GO:0004312">
    <property type="term" value="F:fatty acid synthase activity"/>
    <property type="evidence" value="ECO:0007669"/>
    <property type="project" value="TreeGrafter"/>
</dbReference>
<evidence type="ECO:0000256" key="2">
    <source>
        <dbReference type="ARBA" id="ARBA00001957"/>
    </source>
</evidence>
<dbReference type="Pfam" id="PF22621">
    <property type="entry name" value="CurL-like_PKS_C"/>
    <property type="match status" value="1"/>
</dbReference>
<dbReference type="InterPro" id="IPR014030">
    <property type="entry name" value="Ketoacyl_synth_N"/>
</dbReference>
<dbReference type="SUPFAM" id="SSF52151">
    <property type="entry name" value="FabD/lysophospholipase-like"/>
    <property type="match status" value="1"/>
</dbReference>
<dbReference type="OrthoDB" id="7617297at2"/>
<dbReference type="Gene3D" id="3.40.366.10">
    <property type="entry name" value="Malonyl-Coenzyme A Acyl Carrier Protein, domain 2"/>
    <property type="match status" value="1"/>
</dbReference>
<evidence type="ECO:0000259" key="21">
    <source>
        <dbReference type="PROSITE" id="PS50075"/>
    </source>
</evidence>
<dbReference type="Gene3D" id="3.40.47.10">
    <property type="match status" value="1"/>
</dbReference>
<dbReference type="GO" id="GO:0004315">
    <property type="term" value="F:3-oxoacyl-[acyl-carrier-protein] synthase activity"/>
    <property type="evidence" value="ECO:0007669"/>
    <property type="project" value="InterPro"/>
</dbReference>
<dbReference type="SUPFAM" id="SSF53901">
    <property type="entry name" value="Thiolase-like"/>
    <property type="match status" value="1"/>
</dbReference>
<name>A0A3A8JHL1_9BACT</name>
<accession>A0A3A8JHL1</accession>
<comment type="catalytic activity">
    <reaction evidence="12">
        <text>19-(4-hydroxyphenyl)nonadecanoyl-[(phenol)carboxyphthiodiolenone synthase] + 2 (S)-methylmalonyl-CoA + 3 malonyl-CoA + 5 NADPH + 10 H(+) = C37-(phenol)carboxyphthiodiolenone-[(phenol)carboxyphthiodiolenone synthase] + 5 CO2 + 5 NADP(+) + 5 CoA + 2 H2O</text>
        <dbReference type="Rhea" id="RHEA:57760"/>
        <dbReference type="Rhea" id="RHEA-COMP:14273"/>
        <dbReference type="Rhea" id="RHEA-COMP:14990"/>
        <dbReference type="ChEBI" id="CHEBI:15377"/>
        <dbReference type="ChEBI" id="CHEBI:15378"/>
        <dbReference type="ChEBI" id="CHEBI:16526"/>
        <dbReference type="ChEBI" id="CHEBI:57287"/>
        <dbReference type="ChEBI" id="CHEBI:57327"/>
        <dbReference type="ChEBI" id="CHEBI:57384"/>
        <dbReference type="ChEBI" id="CHEBI:57783"/>
        <dbReference type="ChEBI" id="CHEBI:58349"/>
        <dbReference type="ChEBI" id="CHEBI:133301"/>
        <dbReference type="ChEBI" id="CHEBI:142260"/>
        <dbReference type="EC" id="2.3.1.292"/>
    </reaction>
</comment>
<dbReference type="Pfam" id="PF08659">
    <property type="entry name" value="KR"/>
    <property type="match status" value="1"/>
</dbReference>
<dbReference type="CDD" id="cd08953">
    <property type="entry name" value="KR_2_SDR_x"/>
    <property type="match status" value="1"/>
</dbReference>
<dbReference type="Gene3D" id="3.40.50.1820">
    <property type="entry name" value="alpha/beta hydrolase"/>
    <property type="match status" value="1"/>
</dbReference>
<dbReference type="InterPro" id="IPR013968">
    <property type="entry name" value="PKS_KR"/>
</dbReference>
<sequence length="1520" mass="162360">MPMSEQAEVSEEAIAIVGMSGRFPGAEGVDALWRNVRDGVESFVALDDRDLEAAGVDPALSSRPGYVRAAYPLENVDRFDAAFFGLSPRAAEILDPQHRLFLECAWEALEHAGYDTESWPKAVALFAGTGAPAYLYSQLIPQRELLGTVGTYQVGISNEKDFLPTRVAHKLGLRGPCIAVQTACSSSLVAVHLACQSLLSGESSLALAGGVSLSLPQRAGYLAQEGDILSPDGHCRAFDARAQGTVRGSGAGIVVLKRLTDALAQGDTVHAVIRGSAVNNDGAGRAGYTAPGAEGQAAVISEALGVAGVKPGDIQYVEAHGTATPLGDPIEVSALNQAFRARANAPGTIALGSLKTNIGHLDTAAGVAGLIKVVMALRHQQLPPSLHFERPNPAIDFAAGPFFVNSTLRPWESHGAPRRAGVSSFGIGGTNAHVILEEAPSVTTASSLRASHLLLLSARSEAALDAATGQLASHLTRHPDLELADVAHTLMVGRRRFEHRRAMVCRDAEDARQVLASRDESRLLTQHETAVERQTVFLFPGQGAQFAGMARGLHEQLPVFRKHLDACCDLLLPTLKVDLRQLLLARDGDVEADRQLRRTALTQPALFAVSYALARTWMAWGVKPRAMLGHSVGEYVAACLAGVLRLEDALSLIAARGALIEQLPPGAMLSVSLPEAEVQELLGPDLSLAAVNAPSLCVVSGPLEAVERLSTRLEQRGVACRRLHTSHAFHSSMMEPILGAFAERLRAVRWSEPTLPWVSNVTGTWITPAQACSPEYWVEHLRRPVRFEEGVRTLLEEPSRALLEVGPGNTLATLARRASPPPSVVVASMRHSQEARTDLEALLGAAGRLWLAGVRLDGPKLYAPEARRRVPLPTYPFERHRYWVEAGPAKDTHDARGRVTRRPESAGWFYTLAWKQARRPEPSRAKGGWLLFVDGAGTAVAERLRRTGASVVEVVPGIDFLPLGPGCFALDGTRPEHLTGLLEALGDARPERVAFLDGWALPGHAPGSTAHVEAALARGFYPPLYLARAMEARWPGAATALTVVTAGAHDVTGEESLDPSQALALGSCRVLPQELGPGWRCRAVDVTAPPKDGGASARLWLDSLVAELESDPRDAVVALRGRHRWVEDFAPVSLPDVSTRGLLREGGVYLITGGLGRMGLALASRLATEARARLVLVGRTGLPAREAWTAWQAEHGPEDATSRKLRALEDLERRGAEVLVVSADVTRDEDCQRMVALAHERFGALHGVIHAAGVVGAPANVLVSEVAPARCGLLFEAKVHGLLALTRALKAEPLDFVMLQSSLATVLGGLGFAAYASANHFLDAFAAEQARHGDTRWLSVDWDGWTEESGRLGLTLEEGARAFQRILGLGEGGRILVSTGELSARRARSNAPAESVPVVDGAGVAPRARPTSAHARPALGTPYVAPEDSIQQQVAELWQELLGLDRVGIHDDFFELGGHSLLGMQVVSRLRELFAVEVSIRGLFETPTVLGVVNAVLEAQASQVDAGRLEALLAEMEKAP</sequence>
<dbReference type="Pfam" id="PF02801">
    <property type="entry name" value="Ketoacyl-synt_C"/>
    <property type="match status" value="1"/>
</dbReference>
<dbReference type="InterPro" id="IPR014031">
    <property type="entry name" value="Ketoacyl_synth_C"/>
</dbReference>
<dbReference type="InterPro" id="IPR006162">
    <property type="entry name" value="Ppantetheine_attach_site"/>
</dbReference>
<dbReference type="InterPro" id="IPR020841">
    <property type="entry name" value="PKS_Beta-ketoAc_synthase_dom"/>
</dbReference>
<dbReference type="InterPro" id="IPR001227">
    <property type="entry name" value="Ac_transferase_dom_sf"/>
</dbReference>
<dbReference type="InterPro" id="IPR036736">
    <property type="entry name" value="ACP-like_sf"/>
</dbReference>
<keyword evidence="24" id="KW-1185">Reference proteome</keyword>
<evidence type="ECO:0000256" key="9">
    <source>
        <dbReference type="ARBA" id="ARBA00023098"/>
    </source>
</evidence>